<keyword evidence="6" id="KW-0675">Receptor</keyword>
<feature type="region of interest" description="Disordered" evidence="9">
    <location>
        <begin position="859"/>
        <end position="894"/>
    </location>
</feature>
<feature type="transmembrane region" description="Helical" evidence="10">
    <location>
        <begin position="819"/>
        <end position="841"/>
    </location>
</feature>
<gene>
    <name evidence="13" type="ORF">Poli38472_007708</name>
</gene>
<dbReference type="Pfam" id="PF00003">
    <property type="entry name" value="7tm_3"/>
    <property type="match status" value="1"/>
</dbReference>
<dbReference type="PROSITE" id="PS50259">
    <property type="entry name" value="G_PROTEIN_RECEP_F3_4"/>
    <property type="match status" value="1"/>
</dbReference>
<organism evidence="13 14">
    <name type="scientific">Pythium oligandrum</name>
    <name type="common">Mycoparasitic fungus</name>
    <dbReference type="NCBI Taxonomy" id="41045"/>
    <lineage>
        <taxon>Eukaryota</taxon>
        <taxon>Sar</taxon>
        <taxon>Stramenopiles</taxon>
        <taxon>Oomycota</taxon>
        <taxon>Peronosporomycetes</taxon>
        <taxon>Pythiales</taxon>
        <taxon>Pythiaceae</taxon>
        <taxon>Pythium</taxon>
    </lineage>
</organism>
<evidence type="ECO:0000256" key="2">
    <source>
        <dbReference type="ARBA" id="ARBA00022692"/>
    </source>
</evidence>
<dbReference type="EMBL" id="SPLM01000003">
    <property type="protein sequence ID" value="TMW68036.1"/>
    <property type="molecule type" value="Genomic_DNA"/>
</dbReference>
<evidence type="ECO:0000256" key="5">
    <source>
        <dbReference type="ARBA" id="ARBA00023136"/>
    </source>
</evidence>
<feature type="compositionally biased region" description="Polar residues" evidence="9">
    <location>
        <begin position="881"/>
        <end position="894"/>
    </location>
</feature>
<evidence type="ECO:0000313" key="14">
    <source>
        <dbReference type="Proteomes" id="UP000794436"/>
    </source>
</evidence>
<name>A0A8K1CSW2_PYTOL</name>
<evidence type="ECO:0000256" key="1">
    <source>
        <dbReference type="ARBA" id="ARBA00004141"/>
    </source>
</evidence>
<evidence type="ECO:0000259" key="12">
    <source>
        <dbReference type="PROSITE" id="PS50259"/>
    </source>
</evidence>
<feature type="chain" id="PRO_5035471947" description="G-protein coupled receptors family 3 profile domain-containing protein" evidence="11">
    <location>
        <begin position="20"/>
        <end position="894"/>
    </location>
</feature>
<feature type="transmembrane region" description="Helical" evidence="10">
    <location>
        <begin position="666"/>
        <end position="684"/>
    </location>
</feature>
<reference evidence="13" key="1">
    <citation type="submission" date="2019-03" db="EMBL/GenBank/DDBJ databases">
        <title>Long read genome sequence of the mycoparasitic Pythium oligandrum ATCC 38472 isolated from sugarbeet rhizosphere.</title>
        <authorList>
            <person name="Gaulin E."/>
        </authorList>
    </citation>
    <scope>NUCLEOTIDE SEQUENCE</scope>
    <source>
        <strain evidence="13">ATCC 38472_TT</strain>
    </source>
</reference>
<evidence type="ECO:0000256" key="8">
    <source>
        <dbReference type="ARBA" id="ARBA00023224"/>
    </source>
</evidence>
<feature type="signal peptide" evidence="11">
    <location>
        <begin position="1"/>
        <end position="19"/>
    </location>
</feature>
<evidence type="ECO:0000256" key="11">
    <source>
        <dbReference type="SAM" id="SignalP"/>
    </source>
</evidence>
<protein>
    <recommendedName>
        <fullName evidence="12">G-protein coupled receptors family 3 profile domain-containing protein</fullName>
    </recommendedName>
</protein>
<evidence type="ECO:0000256" key="3">
    <source>
        <dbReference type="ARBA" id="ARBA00022989"/>
    </source>
</evidence>
<evidence type="ECO:0000256" key="4">
    <source>
        <dbReference type="ARBA" id="ARBA00023040"/>
    </source>
</evidence>
<feature type="transmembrane region" description="Helical" evidence="10">
    <location>
        <begin position="632"/>
        <end position="654"/>
    </location>
</feature>
<comment type="caution">
    <text evidence="13">The sequence shown here is derived from an EMBL/GenBank/DDBJ whole genome shotgun (WGS) entry which is preliminary data.</text>
</comment>
<dbReference type="PANTHER" id="PTHR10519:SF20">
    <property type="entry name" value="G-PROTEIN COUPLED RECEPTOR 156-RELATED"/>
    <property type="match status" value="1"/>
</dbReference>
<feature type="transmembrane region" description="Helical" evidence="10">
    <location>
        <begin position="791"/>
        <end position="813"/>
    </location>
</feature>
<feature type="transmembrane region" description="Helical" evidence="10">
    <location>
        <begin position="596"/>
        <end position="620"/>
    </location>
</feature>
<feature type="domain" description="G-protein coupled receptors family 3 profile" evidence="12">
    <location>
        <begin position="596"/>
        <end position="847"/>
    </location>
</feature>
<keyword evidence="14" id="KW-1185">Reference proteome</keyword>
<dbReference type="InterPro" id="IPR002455">
    <property type="entry name" value="GPCR3_GABA-B"/>
</dbReference>
<evidence type="ECO:0000256" key="10">
    <source>
        <dbReference type="SAM" id="Phobius"/>
    </source>
</evidence>
<dbReference type="CDD" id="cd15047">
    <property type="entry name" value="7tmC_GABA-B-like"/>
    <property type="match status" value="1"/>
</dbReference>
<evidence type="ECO:0000256" key="6">
    <source>
        <dbReference type="ARBA" id="ARBA00023170"/>
    </source>
</evidence>
<dbReference type="GO" id="GO:0004965">
    <property type="term" value="F:G protein-coupled GABA receptor activity"/>
    <property type="evidence" value="ECO:0007669"/>
    <property type="project" value="InterPro"/>
</dbReference>
<dbReference type="AlphaFoldDB" id="A0A8K1CSW2"/>
<comment type="subcellular location">
    <subcellularLocation>
        <location evidence="1">Membrane</location>
        <topology evidence="1">Multi-pass membrane protein</topology>
    </subcellularLocation>
</comment>
<evidence type="ECO:0000313" key="13">
    <source>
        <dbReference type="EMBL" id="TMW68036.1"/>
    </source>
</evidence>
<proteinExistence type="predicted"/>
<feature type="transmembrane region" description="Helical" evidence="10">
    <location>
        <begin position="755"/>
        <end position="779"/>
    </location>
</feature>
<keyword evidence="8" id="KW-0807">Transducer</keyword>
<dbReference type="Proteomes" id="UP000794436">
    <property type="component" value="Unassembled WGS sequence"/>
</dbReference>
<dbReference type="OrthoDB" id="167531at2759"/>
<dbReference type="PANTHER" id="PTHR10519">
    <property type="entry name" value="GABA-B RECEPTOR"/>
    <property type="match status" value="1"/>
</dbReference>
<feature type="transmembrane region" description="Helical" evidence="10">
    <location>
        <begin position="705"/>
        <end position="726"/>
    </location>
</feature>
<keyword evidence="11" id="KW-0732">Signal</keyword>
<keyword evidence="7" id="KW-0325">Glycoprotein</keyword>
<accession>A0A8K1CSW2</accession>
<keyword evidence="5 10" id="KW-0472">Membrane</keyword>
<sequence length="894" mass="98800">MWFPILVIAWTLQASSGAARPIVGPNRYLGTCLTAEWVASMEATLKINASDRDTKGRRMFPHLHAALTYPRHYVDDPRTMSPDAYSASCTQADTVFYGVGSEVDPAKGTMVKAGSANGSLVIELNAWTSDSTHSLASLVFGIIASEVYGYPVSMYATSSSLSLTERMSTAPAGICTPTHVNLEVWPGKEALLRVYANESSAIGPIGADFWRDYALFDDMIEAVSYEAFASDPTRFPTKPVCEDNKLGCQNHCAKSNACKLRESGGGKCLVVVLMSPTWDPGYLQAAMSNLNIPAYFCFLGYSLAINYILDSQQAKRPILFYHYEPDLFHFNNAGLFQRVLLPRPIPERVQLNTGTFGEKGYGEPTTNPVDVDFPAAKLAKYAASLLQNNQPIGGLVSKFAVQDLDMNFLLRKYIDATNDVNGIEPNFRAACDWVQNHYSTWSEWLDRLPLCTMDDHMQYQVAGCNGVMTGTDPAESMRVISFKWARPDPSDSSKPYNCDGGLDKLPTAIQTSRTCEWIEANPSKWKLWIQHQPECQPVLYKYNVTACDPSADRTVKYWWLLPDPQDASKSLECTGGDVLPPQIKIPCEYMPTSAPAFVTIAVLGNILMAILVVAIWFVIYHRDKPIVKRSQFELLVVMIIGGIIVCISALLYAGKPSNFLCGARPFFISTGFTTIFGALIVKSLRVYRVFMKTALKRVTVTVAMMFKIFAIFVCVDLLILSVWFIVDFPHPTITNEHDSSFGGNVDRITCKSSSFLFTAVLMFWKAIVLFMGIYLSFLIRRVSADFQESTWIFASSVAVLLACLVILPLAYMVQLSASAFYMFLACSLLLATAGVMGMMLIPKMFRLNQISKSSKYASTDTSAAGGDHTHIHSGATVAPHESSTTTVRRQSSAR</sequence>
<keyword evidence="3 10" id="KW-1133">Transmembrane helix</keyword>
<dbReference type="InterPro" id="IPR017978">
    <property type="entry name" value="GPCR_3_C"/>
</dbReference>
<keyword evidence="2 10" id="KW-0812">Transmembrane</keyword>
<evidence type="ECO:0000256" key="9">
    <source>
        <dbReference type="SAM" id="MobiDB-lite"/>
    </source>
</evidence>
<evidence type="ECO:0000256" key="7">
    <source>
        <dbReference type="ARBA" id="ARBA00023180"/>
    </source>
</evidence>
<dbReference type="PRINTS" id="PR01176">
    <property type="entry name" value="GABABRECEPTR"/>
</dbReference>
<keyword evidence="4" id="KW-0297">G-protein coupled receptor</keyword>
<dbReference type="GO" id="GO:0038039">
    <property type="term" value="C:G protein-coupled receptor heterodimeric complex"/>
    <property type="evidence" value="ECO:0007669"/>
    <property type="project" value="TreeGrafter"/>
</dbReference>